<dbReference type="InterPro" id="IPR029016">
    <property type="entry name" value="GAF-like_dom_sf"/>
</dbReference>
<protein>
    <recommendedName>
        <fullName evidence="4">HTH-type transcriptional repressor AllR</fullName>
    </recommendedName>
    <alternativeName>
        <fullName evidence="5">Negative regulator of allantoin and glyoxylate utilization operons</fullName>
    </alternativeName>
</protein>
<gene>
    <name evidence="8" type="ORF">CKO40_01120</name>
</gene>
<evidence type="ECO:0000256" key="4">
    <source>
        <dbReference type="ARBA" id="ARBA00040379"/>
    </source>
</evidence>
<name>A0AAJ0U0P5_9GAMM</name>
<dbReference type="AlphaFoldDB" id="A0AAJ0U0P5"/>
<evidence type="ECO:0000313" key="9">
    <source>
        <dbReference type="Proteomes" id="UP001296776"/>
    </source>
</evidence>
<dbReference type="PANTHER" id="PTHR30136">
    <property type="entry name" value="HELIX-TURN-HELIX TRANSCRIPTIONAL REGULATOR, ICLR FAMILY"/>
    <property type="match status" value="1"/>
</dbReference>
<proteinExistence type="predicted"/>
<evidence type="ECO:0000259" key="7">
    <source>
        <dbReference type="PROSITE" id="PS51078"/>
    </source>
</evidence>
<keyword evidence="3" id="KW-0804">Transcription</keyword>
<dbReference type="GO" id="GO:0045892">
    <property type="term" value="P:negative regulation of DNA-templated transcription"/>
    <property type="evidence" value="ECO:0007669"/>
    <property type="project" value="TreeGrafter"/>
</dbReference>
<evidence type="ECO:0000313" key="8">
    <source>
        <dbReference type="EMBL" id="MBK1703186.1"/>
    </source>
</evidence>
<dbReference type="Pfam" id="PF09339">
    <property type="entry name" value="HTH_IclR"/>
    <property type="match status" value="1"/>
</dbReference>
<dbReference type="RefSeq" id="WP_200343912.1">
    <property type="nucleotide sequence ID" value="NZ_NRSJ01000001.1"/>
</dbReference>
<dbReference type="InterPro" id="IPR036388">
    <property type="entry name" value="WH-like_DNA-bd_sf"/>
</dbReference>
<dbReference type="GO" id="GO:0003677">
    <property type="term" value="F:DNA binding"/>
    <property type="evidence" value="ECO:0007669"/>
    <property type="project" value="UniProtKB-KW"/>
</dbReference>
<evidence type="ECO:0000259" key="6">
    <source>
        <dbReference type="PROSITE" id="PS51077"/>
    </source>
</evidence>
<dbReference type="InterPro" id="IPR014757">
    <property type="entry name" value="Tscrpt_reg_IclR_C"/>
</dbReference>
<sequence>MKDAPSSGIQVIDRAAALLETIARYPDAVSLKVLAADTGLHASTAHRILASLIHNGLVERDPAGRYRLGLRLLQLGVRLHGDVDMRAIARPIMETLRDEIGESINLTIREGDEVVYIEKATPNRMIHVQQLIGARAPLHVTAVGKLMLGAGGDEAIRAYAERTNLPAYTRNTLSDLAPLREDCLQSIERGYALDNEEAELDVGCIGVLLYESTGRVAGGLSISAPIERRRLEWIGDLQQACRAISEQLG</sequence>
<evidence type="ECO:0000256" key="2">
    <source>
        <dbReference type="ARBA" id="ARBA00023125"/>
    </source>
</evidence>
<dbReference type="PANTHER" id="PTHR30136:SF24">
    <property type="entry name" value="HTH-TYPE TRANSCRIPTIONAL REPRESSOR ALLR"/>
    <property type="match status" value="1"/>
</dbReference>
<dbReference type="InterPro" id="IPR036390">
    <property type="entry name" value="WH_DNA-bd_sf"/>
</dbReference>
<dbReference type="Gene3D" id="3.30.450.40">
    <property type="match status" value="1"/>
</dbReference>
<dbReference type="SUPFAM" id="SSF55781">
    <property type="entry name" value="GAF domain-like"/>
    <property type="match status" value="1"/>
</dbReference>
<dbReference type="FunFam" id="1.10.10.10:FF:000056">
    <property type="entry name" value="IclR family transcriptional regulator"/>
    <property type="match status" value="1"/>
</dbReference>
<feature type="domain" description="HTH iclR-type" evidence="6">
    <location>
        <begin position="9"/>
        <end position="70"/>
    </location>
</feature>
<evidence type="ECO:0000256" key="5">
    <source>
        <dbReference type="ARBA" id="ARBA00042627"/>
    </source>
</evidence>
<evidence type="ECO:0000256" key="3">
    <source>
        <dbReference type="ARBA" id="ARBA00023163"/>
    </source>
</evidence>
<dbReference type="Pfam" id="PF01614">
    <property type="entry name" value="IclR_C"/>
    <property type="match status" value="1"/>
</dbReference>
<dbReference type="GO" id="GO:0003700">
    <property type="term" value="F:DNA-binding transcription factor activity"/>
    <property type="evidence" value="ECO:0007669"/>
    <property type="project" value="TreeGrafter"/>
</dbReference>
<dbReference type="PROSITE" id="PS51077">
    <property type="entry name" value="HTH_ICLR"/>
    <property type="match status" value="1"/>
</dbReference>
<feature type="domain" description="IclR-ED" evidence="7">
    <location>
        <begin position="71"/>
        <end position="249"/>
    </location>
</feature>
<reference evidence="8" key="2">
    <citation type="journal article" date="2020" name="Microorganisms">
        <title>Osmotic Adaptation and Compatible Solute Biosynthesis of Phototrophic Bacteria as Revealed from Genome Analyses.</title>
        <authorList>
            <person name="Imhoff J.F."/>
            <person name="Rahn T."/>
            <person name="Kunzel S."/>
            <person name="Keller A."/>
            <person name="Neulinger S.C."/>
        </authorList>
    </citation>
    <scope>NUCLEOTIDE SEQUENCE</scope>
    <source>
        <strain evidence="8">DSM 11080</strain>
    </source>
</reference>
<keyword evidence="1" id="KW-0805">Transcription regulation</keyword>
<dbReference type="InterPro" id="IPR050707">
    <property type="entry name" value="HTH_MetabolicPath_Reg"/>
</dbReference>
<dbReference type="SUPFAM" id="SSF46785">
    <property type="entry name" value="Winged helix' DNA-binding domain"/>
    <property type="match status" value="1"/>
</dbReference>
<keyword evidence="9" id="KW-1185">Reference proteome</keyword>
<keyword evidence="2" id="KW-0238">DNA-binding</keyword>
<comment type="caution">
    <text evidence="8">The sequence shown here is derived from an EMBL/GenBank/DDBJ whole genome shotgun (WGS) entry which is preliminary data.</text>
</comment>
<dbReference type="Proteomes" id="UP001296776">
    <property type="component" value="Unassembled WGS sequence"/>
</dbReference>
<dbReference type="Gene3D" id="1.10.10.10">
    <property type="entry name" value="Winged helix-like DNA-binding domain superfamily/Winged helix DNA-binding domain"/>
    <property type="match status" value="1"/>
</dbReference>
<dbReference type="SMART" id="SM00346">
    <property type="entry name" value="HTH_ICLR"/>
    <property type="match status" value="1"/>
</dbReference>
<reference evidence="8" key="1">
    <citation type="submission" date="2017-08" db="EMBL/GenBank/DDBJ databases">
        <authorList>
            <person name="Imhoff J.F."/>
            <person name="Rahn T."/>
            <person name="Kuenzel S."/>
            <person name="Neulinger S.C."/>
        </authorList>
    </citation>
    <scope>NUCLEOTIDE SEQUENCE</scope>
    <source>
        <strain evidence="8">DSM 11080</strain>
    </source>
</reference>
<dbReference type="InterPro" id="IPR005471">
    <property type="entry name" value="Tscrpt_reg_IclR_N"/>
</dbReference>
<organism evidence="8 9">
    <name type="scientific">Halochromatium glycolicum</name>
    <dbReference type="NCBI Taxonomy" id="85075"/>
    <lineage>
        <taxon>Bacteria</taxon>
        <taxon>Pseudomonadati</taxon>
        <taxon>Pseudomonadota</taxon>
        <taxon>Gammaproteobacteria</taxon>
        <taxon>Chromatiales</taxon>
        <taxon>Chromatiaceae</taxon>
        <taxon>Halochromatium</taxon>
    </lineage>
</organism>
<dbReference type="PROSITE" id="PS51078">
    <property type="entry name" value="ICLR_ED"/>
    <property type="match status" value="1"/>
</dbReference>
<dbReference type="EMBL" id="NRSJ01000001">
    <property type="protein sequence ID" value="MBK1703186.1"/>
    <property type="molecule type" value="Genomic_DNA"/>
</dbReference>
<accession>A0AAJ0U0P5</accession>
<evidence type="ECO:0000256" key="1">
    <source>
        <dbReference type="ARBA" id="ARBA00023015"/>
    </source>
</evidence>